<proteinExistence type="predicted"/>
<keyword evidence="1" id="KW-1133">Transmembrane helix</keyword>
<keyword evidence="1" id="KW-0812">Transmembrane</keyword>
<dbReference type="EMBL" id="JANKHH010000001">
    <property type="protein sequence ID" value="MCR2832466.1"/>
    <property type="molecule type" value="Genomic_DNA"/>
</dbReference>
<sequence>MTSGASDPAIAVQREVSRVLESELLARAPSQSRILAFLGQVASTGSGGTSQYAIAVDALGKSHQFDESTDSSVRVQIGRLRKSLLDYYRLHQPGDGQCLYIRSGEYRLRLGPLHIAYPELARPVAESSAPTPEHAGVSADPPVFLADNSSAQTGTAAPAQQAGPPGRRRWIYAALAVLVLALGVILVWQLRSGTASPDAPVLLAPPVIQSELRIVNNLRNRLDAEGLVDTIEGDIDMLLQKSMMSRSSVGEGGGKDRYRLLVSLTPGLDESASIFTSLRDGDGNLIAENLRPVAPEENLRAAVNDEVVGMVAPAGPLGVFLAERLASGPRSAFECFVAIENHRSEGKYVLPPLERCEERFGDSEYGAYFAARGIARSVQMLRAQGREVERDSREWERISAVLAREPEDPVANAVAAKMLIGVGACREAEAFATRGFSRGKTYPALELSVIVDAYGCEQARDLRPFWDGRIERLARINADRRSPLLEALVLLSAILADKEDLVRQSGRGQFSAEGFSELGQFNRALDSYIAGTLTEAQFNMIEAALPRLIWNDETVAAIEAKLERQLAR</sequence>
<name>A0ABT1XLC2_9SPHN</name>
<keyword evidence="3" id="KW-1185">Reference proteome</keyword>
<reference evidence="2 3" key="1">
    <citation type="submission" date="2022-08" db="EMBL/GenBank/DDBJ databases">
        <title>Polyphasic taxonomy analysis of Qipengyuania sp.RS5-5.</title>
        <authorList>
            <person name="Xamxidin M."/>
            <person name="Wu M."/>
        </authorList>
    </citation>
    <scope>NUCLEOTIDE SEQUENCE [LARGE SCALE GENOMIC DNA]</scope>
    <source>
        <strain evidence="2 3">RS5-5</strain>
    </source>
</reference>
<evidence type="ECO:0008006" key="4">
    <source>
        <dbReference type="Google" id="ProtNLM"/>
    </source>
</evidence>
<comment type="caution">
    <text evidence="2">The sequence shown here is derived from an EMBL/GenBank/DDBJ whole genome shotgun (WGS) entry which is preliminary data.</text>
</comment>
<protein>
    <recommendedName>
        <fullName evidence="4">OmpR/PhoB-type domain-containing protein</fullName>
    </recommendedName>
</protein>
<organism evidence="2 3">
    <name type="scientific">Parerythrobacter lacustris</name>
    <dbReference type="NCBI Taxonomy" id="2969984"/>
    <lineage>
        <taxon>Bacteria</taxon>
        <taxon>Pseudomonadati</taxon>
        <taxon>Pseudomonadota</taxon>
        <taxon>Alphaproteobacteria</taxon>
        <taxon>Sphingomonadales</taxon>
        <taxon>Erythrobacteraceae</taxon>
        <taxon>Parerythrobacter</taxon>
    </lineage>
</organism>
<keyword evidence="1" id="KW-0472">Membrane</keyword>
<accession>A0ABT1XLC2</accession>
<dbReference type="Proteomes" id="UP001206067">
    <property type="component" value="Unassembled WGS sequence"/>
</dbReference>
<gene>
    <name evidence="2" type="ORF">NSO95_00785</name>
</gene>
<evidence type="ECO:0000256" key="1">
    <source>
        <dbReference type="SAM" id="Phobius"/>
    </source>
</evidence>
<evidence type="ECO:0000313" key="2">
    <source>
        <dbReference type="EMBL" id="MCR2832466.1"/>
    </source>
</evidence>
<evidence type="ECO:0000313" key="3">
    <source>
        <dbReference type="Proteomes" id="UP001206067"/>
    </source>
</evidence>
<dbReference type="RefSeq" id="WP_257594231.1">
    <property type="nucleotide sequence ID" value="NZ_JANKHH010000001.1"/>
</dbReference>
<feature type="transmembrane region" description="Helical" evidence="1">
    <location>
        <begin position="170"/>
        <end position="190"/>
    </location>
</feature>